<comment type="caution">
    <text evidence="1">The sequence shown here is derived from an EMBL/GenBank/DDBJ whole genome shotgun (WGS) entry which is preliminary data.</text>
</comment>
<gene>
    <name evidence="1" type="ORF">TH5_00505</name>
</gene>
<dbReference type="Proteomes" id="UP000252419">
    <property type="component" value="Unassembled WGS sequence"/>
</dbReference>
<dbReference type="EMBL" id="JPWA01000001">
    <property type="protein sequence ID" value="RCK07595.1"/>
    <property type="molecule type" value="Genomic_DNA"/>
</dbReference>
<protein>
    <submittedName>
        <fullName evidence="1">Uncharacterized protein</fullName>
    </submittedName>
</protein>
<evidence type="ECO:0000313" key="1">
    <source>
        <dbReference type="EMBL" id="RCK07595.1"/>
    </source>
</evidence>
<proteinExistence type="predicted"/>
<organism evidence="1 2">
    <name type="scientific">Thalassospira xianhensis MCCC 1A02616</name>
    <dbReference type="NCBI Taxonomy" id="1177929"/>
    <lineage>
        <taxon>Bacteria</taxon>
        <taxon>Pseudomonadati</taxon>
        <taxon>Pseudomonadota</taxon>
        <taxon>Alphaproteobacteria</taxon>
        <taxon>Rhodospirillales</taxon>
        <taxon>Thalassospiraceae</taxon>
        <taxon>Thalassospira</taxon>
    </lineage>
</organism>
<evidence type="ECO:0000313" key="2">
    <source>
        <dbReference type="Proteomes" id="UP000252419"/>
    </source>
</evidence>
<sequence>MSWYIDSEGTIREVGVSDADGTTASTVGCVVQVSEVPLVGKEPTVLEEYTAYETRDALLVAISAAGPQP</sequence>
<keyword evidence="2" id="KW-1185">Reference proteome</keyword>
<name>A0A367UH08_9PROT</name>
<accession>A0A367UH08</accession>
<reference evidence="1 2" key="1">
    <citation type="submission" date="2014-07" db="EMBL/GenBank/DDBJ databases">
        <title>Draft genome sequence of Thalassospira xianhensis P-4 (MCCC 1A02616).</title>
        <authorList>
            <person name="Lai Q."/>
            <person name="Shao Z."/>
        </authorList>
    </citation>
    <scope>NUCLEOTIDE SEQUENCE [LARGE SCALE GENOMIC DNA]</scope>
    <source>
        <strain evidence="1 2">MCCC 1A02616</strain>
    </source>
</reference>
<dbReference type="AlphaFoldDB" id="A0A367UH08"/>